<accession>A0AAP0PSB6</accession>
<organism evidence="1 2">
    <name type="scientific">Stephania yunnanensis</name>
    <dbReference type="NCBI Taxonomy" id="152371"/>
    <lineage>
        <taxon>Eukaryota</taxon>
        <taxon>Viridiplantae</taxon>
        <taxon>Streptophyta</taxon>
        <taxon>Embryophyta</taxon>
        <taxon>Tracheophyta</taxon>
        <taxon>Spermatophyta</taxon>
        <taxon>Magnoliopsida</taxon>
        <taxon>Ranunculales</taxon>
        <taxon>Menispermaceae</taxon>
        <taxon>Menispermoideae</taxon>
        <taxon>Cissampelideae</taxon>
        <taxon>Stephania</taxon>
    </lineage>
</organism>
<protein>
    <submittedName>
        <fullName evidence="1">Uncharacterized protein</fullName>
    </submittedName>
</protein>
<dbReference type="Proteomes" id="UP001420932">
    <property type="component" value="Unassembled WGS sequence"/>
</dbReference>
<dbReference type="AlphaFoldDB" id="A0AAP0PSB6"/>
<comment type="caution">
    <text evidence="1">The sequence shown here is derived from an EMBL/GenBank/DDBJ whole genome shotgun (WGS) entry which is preliminary data.</text>
</comment>
<reference evidence="1 2" key="1">
    <citation type="submission" date="2024-01" db="EMBL/GenBank/DDBJ databases">
        <title>Genome assemblies of Stephania.</title>
        <authorList>
            <person name="Yang L."/>
        </authorList>
    </citation>
    <scope>NUCLEOTIDE SEQUENCE [LARGE SCALE GENOMIC DNA]</scope>
    <source>
        <strain evidence="1">YNDBR</strain>
        <tissue evidence="1">Leaf</tissue>
    </source>
</reference>
<keyword evidence="2" id="KW-1185">Reference proteome</keyword>
<name>A0AAP0PSB6_9MAGN</name>
<sequence>MIPCDIIVRLNSWNTMHLIIIDELDSVRFTYLTLLNFYNWILTGSSSDKGKGKLSDYM</sequence>
<evidence type="ECO:0000313" key="2">
    <source>
        <dbReference type="Proteomes" id="UP001420932"/>
    </source>
</evidence>
<gene>
    <name evidence="1" type="ORF">Syun_009475</name>
</gene>
<evidence type="ECO:0000313" key="1">
    <source>
        <dbReference type="EMBL" id="KAK9151166.1"/>
    </source>
</evidence>
<proteinExistence type="predicted"/>
<dbReference type="EMBL" id="JBBNAF010000004">
    <property type="protein sequence ID" value="KAK9151166.1"/>
    <property type="molecule type" value="Genomic_DNA"/>
</dbReference>